<dbReference type="PANTHER" id="PTHR10091:SF0">
    <property type="entry name" value="GALACTOSE MUTAROTASE"/>
    <property type="match status" value="1"/>
</dbReference>
<protein>
    <recommendedName>
        <fullName evidence="7 11">Aldose 1-epimerase</fullName>
        <ecNumber evidence="6 11">5.1.3.3</ecNumber>
    </recommendedName>
</protein>
<dbReference type="EMBL" id="JAKLTR010000004">
    <property type="protein sequence ID" value="MCG2614315.1"/>
    <property type="molecule type" value="Genomic_DNA"/>
</dbReference>
<comment type="similarity">
    <text evidence="4 11">Belongs to the aldose epimerase family.</text>
</comment>
<dbReference type="NCBIfam" id="NF008277">
    <property type="entry name" value="PRK11055.1"/>
    <property type="match status" value="1"/>
</dbReference>
<dbReference type="PROSITE" id="PS00545">
    <property type="entry name" value="ALDOSE_1_EPIMERASE"/>
    <property type="match status" value="1"/>
</dbReference>
<dbReference type="InterPro" id="IPR014718">
    <property type="entry name" value="GH-type_carb-bd"/>
</dbReference>
<dbReference type="InterPro" id="IPR018052">
    <property type="entry name" value="Ald1_epimerase_CS"/>
</dbReference>
<accession>A0ABS9KPQ4</accession>
<dbReference type="InterPro" id="IPR015443">
    <property type="entry name" value="Aldose_1-epimerase"/>
</dbReference>
<dbReference type="InterPro" id="IPR011013">
    <property type="entry name" value="Gal_mutarotase_sf_dom"/>
</dbReference>
<dbReference type="EC" id="5.1.3.3" evidence="6 11"/>
<evidence type="ECO:0000256" key="2">
    <source>
        <dbReference type="ARBA" id="ARBA00001913"/>
    </source>
</evidence>
<sequence>MNETNDKQHAPTGFETFTIDNGIIRVVLLNYGATVVSVEAPDRTGKTANIVAGFSKPEEYLGLHPYFGSVVGRFANRISGAKFELDGEVYQLSLNEKVNQLHGGWEGFDRKIWQVDNASSSSVTFSYLSADGEEGYPGTLRATVKYSLADNNTLLIEYSAETDKPTIVNLTNHSYFNLSGFQDPAILDHTLQIVADSYTVKNETNTSSGEVRKVEGTALDFRVAKQIGEGIEEFGADMGYDHNYVLRDSPPGTQAFDKSKFKAATLKHGLSGRIMNVYTDQPGMQVYTANWWKGEITGAHEIPYIKHGAVALETQAWPDSPNHAKFPSTILRPGEEYRSFTAYEFLVE</sequence>
<comment type="caution">
    <text evidence="12">The sequence shown here is derived from an EMBL/GenBank/DDBJ whole genome shotgun (WGS) entry which is preliminary data.</text>
</comment>
<comment type="cofactor">
    <cofactor evidence="2">
        <name>Ca(2+)</name>
        <dbReference type="ChEBI" id="CHEBI:29108"/>
    </cofactor>
</comment>
<gene>
    <name evidence="12" type="ORF">LZZ85_08475</name>
</gene>
<keyword evidence="8" id="KW-0106">Calcium</keyword>
<evidence type="ECO:0000256" key="6">
    <source>
        <dbReference type="ARBA" id="ARBA00013185"/>
    </source>
</evidence>
<organism evidence="12 13">
    <name type="scientific">Terrimonas ginsenosidimutans</name>
    <dbReference type="NCBI Taxonomy" id="2908004"/>
    <lineage>
        <taxon>Bacteria</taxon>
        <taxon>Pseudomonadati</taxon>
        <taxon>Bacteroidota</taxon>
        <taxon>Chitinophagia</taxon>
        <taxon>Chitinophagales</taxon>
        <taxon>Chitinophagaceae</taxon>
        <taxon>Terrimonas</taxon>
    </lineage>
</organism>
<dbReference type="Gene3D" id="2.70.98.10">
    <property type="match status" value="1"/>
</dbReference>
<dbReference type="Proteomes" id="UP001165367">
    <property type="component" value="Unassembled WGS sequence"/>
</dbReference>
<evidence type="ECO:0000256" key="8">
    <source>
        <dbReference type="ARBA" id="ARBA00022837"/>
    </source>
</evidence>
<dbReference type="InterPro" id="IPR047215">
    <property type="entry name" value="Galactose_mutarotase-like"/>
</dbReference>
<dbReference type="PIRSF" id="PIRSF005096">
    <property type="entry name" value="GALM"/>
    <property type="match status" value="1"/>
</dbReference>
<dbReference type="SUPFAM" id="SSF74650">
    <property type="entry name" value="Galactose mutarotase-like"/>
    <property type="match status" value="1"/>
</dbReference>
<proteinExistence type="inferred from homology"/>
<evidence type="ECO:0000256" key="5">
    <source>
        <dbReference type="ARBA" id="ARBA00011245"/>
    </source>
</evidence>
<dbReference type="Pfam" id="PF01263">
    <property type="entry name" value="Aldose_epim"/>
    <property type="match status" value="1"/>
</dbReference>
<keyword evidence="10 11" id="KW-0119">Carbohydrate metabolism</keyword>
<evidence type="ECO:0000256" key="9">
    <source>
        <dbReference type="ARBA" id="ARBA00023235"/>
    </source>
</evidence>
<evidence type="ECO:0000256" key="7">
    <source>
        <dbReference type="ARBA" id="ARBA00014165"/>
    </source>
</evidence>
<dbReference type="PANTHER" id="PTHR10091">
    <property type="entry name" value="ALDOSE-1-EPIMERASE"/>
    <property type="match status" value="1"/>
</dbReference>
<evidence type="ECO:0000256" key="11">
    <source>
        <dbReference type="PIRNR" id="PIRNR005096"/>
    </source>
</evidence>
<evidence type="ECO:0000256" key="3">
    <source>
        <dbReference type="ARBA" id="ARBA00005028"/>
    </source>
</evidence>
<evidence type="ECO:0000256" key="1">
    <source>
        <dbReference type="ARBA" id="ARBA00001614"/>
    </source>
</evidence>
<evidence type="ECO:0000313" key="13">
    <source>
        <dbReference type="Proteomes" id="UP001165367"/>
    </source>
</evidence>
<comment type="subunit">
    <text evidence="5">Monomer.</text>
</comment>
<comment type="pathway">
    <text evidence="3 11">Carbohydrate metabolism; hexose metabolism.</text>
</comment>
<evidence type="ECO:0000313" key="12">
    <source>
        <dbReference type="EMBL" id="MCG2614315.1"/>
    </source>
</evidence>
<dbReference type="RefSeq" id="WP_237870623.1">
    <property type="nucleotide sequence ID" value="NZ_JAKLTR010000004.1"/>
</dbReference>
<comment type="catalytic activity">
    <reaction evidence="1 11">
        <text>alpha-D-glucose = beta-D-glucose</text>
        <dbReference type="Rhea" id="RHEA:10264"/>
        <dbReference type="ChEBI" id="CHEBI:15903"/>
        <dbReference type="ChEBI" id="CHEBI:17925"/>
        <dbReference type="EC" id="5.1.3.3"/>
    </reaction>
</comment>
<evidence type="ECO:0000256" key="4">
    <source>
        <dbReference type="ARBA" id="ARBA00006206"/>
    </source>
</evidence>
<name>A0ABS9KPQ4_9BACT</name>
<evidence type="ECO:0000256" key="10">
    <source>
        <dbReference type="ARBA" id="ARBA00023277"/>
    </source>
</evidence>
<keyword evidence="13" id="KW-1185">Reference proteome</keyword>
<dbReference type="CDD" id="cd09019">
    <property type="entry name" value="galactose_mutarotase_like"/>
    <property type="match status" value="1"/>
</dbReference>
<keyword evidence="9 11" id="KW-0413">Isomerase</keyword>
<dbReference type="InterPro" id="IPR008183">
    <property type="entry name" value="Aldose_1/G6P_1-epimerase"/>
</dbReference>
<reference evidence="12" key="1">
    <citation type="submission" date="2022-01" db="EMBL/GenBank/DDBJ databases">
        <authorList>
            <person name="Jo J.-H."/>
            <person name="Im W.-T."/>
        </authorList>
    </citation>
    <scope>NUCLEOTIDE SEQUENCE</scope>
    <source>
        <strain evidence="12">NA20</strain>
    </source>
</reference>